<dbReference type="AlphaFoldDB" id="A0A7C8I4H7"/>
<evidence type="ECO:0000256" key="1">
    <source>
        <dbReference type="SAM" id="SignalP"/>
    </source>
</evidence>
<protein>
    <submittedName>
        <fullName evidence="2">Uncharacterized protein</fullName>
    </submittedName>
</protein>
<keyword evidence="1" id="KW-0732">Signal</keyword>
<accession>A0A7C8I4H7</accession>
<reference evidence="2 3" key="1">
    <citation type="submission" date="2020-01" db="EMBL/GenBank/DDBJ databases">
        <authorList>
            <consortium name="DOE Joint Genome Institute"/>
            <person name="Haridas S."/>
            <person name="Albert R."/>
            <person name="Binder M."/>
            <person name="Bloem J."/>
            <person name="Labutti K."/>
            <person name="Salamov A."/>
            <person name="Andreopoulos B."/>
            <person name="Baker S.E."/>
            <person name="Barry K."/>
            <person name="Bills G."/>
            <person name="Bluhm B.H."/>
            <person name="Cannon C."/>
            <person name="Castanera R."/>
            <person name="Culley D.E."/>
            <person name="Daum C."/>
            <person name="Ezra D."/>
            <person name="Gonzalez J.B."/>
            <person name="Henrissat B."/>
            <person name="Kuo A."/>
            <person name="Liang C."/>
            <person name="Lipzen A."/>
            <person name="Lutzoni F."/>
            <person name="Magnuson J."/>
            <person name="Mondo S."/>
            <person name="Nolan M."/>
            <person name="Ohm R."/>
            <person name="Pangilinan J."/>
            <person name="Park H.-J.H."/>
            <person name="Ramirez L."/>
            <person name="Alfaro M."/>
            <person name="Sun H."/>
            <person name="Tritt A."/>
            <person name="Yoshinaga Y."/>
            <person name="Zwiers L.-H.L."/>
            <person name="Turgeon B.G."/>
            <person name="Goodwin S.B."/>
            <person name="Spatafora J.W."/>
            <person name="Crous P.W."/>
            <person name="Grigoriev I.V."/>
        </authorList>
    </citation>
    <scope>NUCLEOTIDE SEQUENCE [LARGE SCALE GENOMIC DNA]</scope>
    <source>
        <strain evidence="2 3">CBS 611.86</strain>
    </source>
</reference>
<organism evidence="2 3">
    <name type="scientific">Massariosphaeria phaeospora</name>
    <dbReference type="NCBI Taxonomy" id="100035"/>
    <lineage>
        <taxon>Eukaryota</taxon>
        <taxon>Fungi</taxon>
        <taxon>Dikarya</taxon>
        <taxon>Ascomycota</taxon>
        <taxon>Pezizomycotina</taxon>
        <taxon>Dothideomycetes</taxon>
        <taxon>Pleosporomycetidae</taxon>
        <taxon>Pleosporales</taxon>
        <taxon>Pleosporales incertae sedis</taxon>
        <taxon>Massariosphaeria</taxon>
    </lineage>
</organism>
<dbReference type="EMBL" id="JAADJZ010000013">
    <property type="protein sequence ID" value="KAF2870649.1"/>
    <property type="molecule type" value="Genomic_DNA"/>
</dbReference>
<sequence>MSLVVLICATAPVRAVPWAFLSSPLILQCLFYLLNEAFQLHINYGWRMLSSSLVDESDTARHELQSIILISCGPVSSLNSANRTITLALTVRQLWSAQPDRPLTISTRHTPLDPRGFLEDHFDVKINMQRRRKSMMMIRQCFKLPCEDDWRESMEFITIPSHESGECYTAARDLDITRLLDDEQSQLEAWDVVSLQMNSSFAFGRSPGVEWFNWSALNGSLKEKKLGYRCDPELNDKSRKEQAAKLPANLILSYDNWMDAEDDEGNEMIRLEMQFSENWVDVDIV</sequence>
<name>A0A7C8I4H7_9PLEO</name>
<evidence type="ECO:0000313" key="3">
    <source>
        <dbReference type="Proteomes" id="UP000481861"/>
    </source>
</evidence>
<gene>
    <name evidence="2" type="ORF">BDV95DRAFT_595365</name>
</gene>
<feature type="chain" id="PRO_5028972057" evidence="1">
    <location>
        <begin position="16"/>
        <end position="285"/>
    </location>
</feature>
<proteinExistence type="predicted"/>
<evidence type="ECO:0000313" key="2">
    <source>
        <dbReference type="EMBL" id="KAF2870649.1"/>
    </source>
</evidence>
<feature type="signal peptide" evidence="1">
    <location>
        <begin position="1"/>
        <end position="15"/>
    </location>
</feature>
<keyword evidence="3" id="KW-1185">Reference proteome</keyword>
<dbReference type="OrthoDB" id="2968825at2759"/>
<dbReference type="Proteomes" id="UP000481861">
    <property type="component" value="Unassembled WGS sequence"/>
</dbReference>
<comment type="caution">
    <text evidence="2">The sequence shown here is derived from an EMBL/GenBank/DDBJ whole genome shotgun (WGS) entry which is preliminary data.</text>
</comment>